<keyword evidence="1" id="KW-1133">Transmembrane helix</keyword>
<dbReference type="Proteomes" id="UP000823632">
    <property type="component" value="Unassembled WGS sequence"/>
</dbReference>
<dbReference type="NCBIfam" id="TIGR02532">
    <property type="entry name" value="IV_pilin_GFxxxE"/>
    <property type="match status" value="1"/>
</dbReference>
<comment type="caution">
    <text evidence="2">The sequence shown here is derived from an EMBL/GenBank/DDBJ whole genome shotgun (WGS) entry which is preliminary data.</text>
</comment>
<evidence type="ECO:0000313" key="3">
    <source>
        <dbReference type="Proteomes" id="UP000823632"/>
    </source>
</evidence>
<dbReference type="EMBL" id="JADIND010000110">
    <property type="protein sequence ID" value="MBO8430778.1"/>
    <property type="molecule type" value="Genomic_DNA"/>
</dbReference>
<dbReference type="InterPro" id="IPR012902">
    <property type="entry name" value="N_methyl_site"/>
</dbReference>
<proteinExistence type="predicted"/>
<name>A0A9D9H0W9_9BACT</name>
<protein>
    <submittedName>
        <fullName evidence="2">Prepilin-type N-terminal cleavage/methylation domain-containing protein</fullName>
    </submittedName>
</protein>
<accession>A0A9D9H0W9</accession>
<dbReference type="Pfam" id="PF07963">
    <property type="entry name" value="N_methyl"/>
    <property type="match status" value="1"/>
</dbReference>
<evidence type="ECO:0000313" key="2">
    <source>
        <dbReference type="EMBL" id="MBO8430778.1"/>
    </source>
</evidence>
<evidence type="ECO:0000256" key="1">
    <source>
        <dbReference type="SAM" id="Phobius"/>
    </source>
</evidence>
<organism evidence="2 3">
    <name type="scientific">Candidatus Scatousia excrementipullorum</name>
    <dbReference type="NCBI Taxonomy" id="2840936"/>
    <lineage>
        <taxon>Bacteria</taxon>
        <taxon>Candidatus Scatousia</taxon>
    </lineage>
</organism>
<reference evidence="2" key="1">
    <citation type="submission" date="2020-10" db="EMBL/GenBank/DDBJ databases">
        <authorList>
            <person name="Gilroy R."/>
        </authorList>
    </citation>
    <scope>NUCLEOTIDE SEQUENCE</scope>
    <source>
        <strain evidence="2">10192</strain>
    </source>
</reference>
<keyword evidence="1" id="KW-0472">Membrane</keyword>
<feature type="transmembrane region" description="Helical" evidence="1">
    <location>
        <begin position="12"/>
        <end position="29"/>
    </location>
</feature>
<keyword evidence="1" id="KW-0812">Transmembrane</keyword>
<gene>
    <name evidence="2" type="ORF">IAC76_05265</name>
</gene>
<sequence>MFYLPQKRAFTLAEVLVTLGIVGLIQLYHRLIK</sequence>
<reference evidence="2" key="2">
    <citation type="journal article" date="2021" name="PeerJ">
        <title>Extensive microbial diversity within the chicken gut microbiome revealed by metagenomics and culture.</title>
        <authorList>
            <person name="Gilroy R."/>
            <person name="Ravi A."/>
            <person name="Getino M."/>
            <person name="Pursley I."/>
            <person name="Horton D.L."/>
            <person name="Alikhan N.F."/>
            <person name="Baker D."/>
            <person name="Gharbi K."/>
            <person name="Hall N."/>
            <person name="Watson M."/>
            <person name="Adriaenssens E.M."/>
            <person name="Foster-Nyarko E."/>
            <person name="Jarju S."/>
            <person name="Secka A."/>
            <person name="Antonio M."/>
            <person name="Oren A."/>
            <person name="Chaudhuri R.R."/>
            <person name="La Ragione R."/>
            <person name="Hildebrand F."/>
            <person name="Pallen M.J."/>
        </authorList>
    </citation>
    <scope>NUCLEOTIDE SEQUENCE</scope>
    <source>
        <strain evidence="2">10192</strain>
    </source>
</reference>
<dbReference type="AlphaFoldDB" id="A0A9D9H0W9"/>